<dbReference type="EMBL" id="CAXHTA020000020">
    <property type="protein sequence ID" value="CAL5229424.1"/>
    <property type="molecule type" value="Genomic_DNA"/>
</dbReference>
<accession>A0ABP1GB51</accession>
<protein>
    <submittedName>
        <fullName evidence="2">G12746 protein</fullName>
    </submittedName>
</protein>
<keyword evidence="3" id="KW-1185">Reference proteome</keyword>
<evidence type="ECO:0000256" key="1">
    <source>
        <dbReference type="SAM" id="MobiDB-lite"/>
    </source>
</evidence>
<evidence type="ECO:0000313" key="2">
    <source>
        <dbReference type="EMBL" id="CAL5229424.1"/>
    </source>
</evidence>
<reference evidence="2 3" key="1">
    <citation type="submission" date="2024-06" db="EMBL/GenBank/DDBJ databases">
        <authorList>
            <person name="Kraege A."/>
            <person name="Thomma B."/>
        </authorList>
    </citation>
    <scope>NUCLEOTIDE SEQUENCE [LARGE SCALE GENOMIC DNA]</scope>
</reference>
<evidence type="ECO:0000313" key="3">
    <source>
        <dbReference type="Proteomes" id="UP001497392"/>
    </source>
</evidence>
<feature type="region of interest" description="Disordered" evidence="1">
    <location>
        <begin position="1"/>
        <end position="123"/>
    </location>
</feature>
<feature type="compositionally biased region" description="Low complexity" evidence="1">
    <location>
        <begin position="60"/>
        <end position="75"/>
    </location>
</feature>
<feature type="compositionally biased region" description="Polar residues" evidence="1">
    <location>
        <begin position="99"/>
        <end position="123"/>
    </location>
</feature>
<organism evidence="2 3">
    <name type="scientific">Coccomyxa viridis</name>
    <dbReference type="NCBI Taxonomy" id="1274662"/>
    <lineage>
        <taxon>Eukaryota</taxon>
        <taxon>Viridiplantae</taxon>
        <taxon>Chlorophyta</taxon>
        <taxon>core chlorophytes</taxon>
        <taxon>Trebouxiophyceae</taxon>
        <taxon>Trebouxiophyceae incertae sedis</taxon>
        <taxon>Coccomyxaceae</taxon>
        <taxon>Coccomyxa</taxon>
    </lineage>
</organism>
<comment type="caution">
    <text evidence="2">The sequence shown here is derived from an EMBL/GenBank/DDBJ whole genome shotgun (WGS) entry which is preliminary data.</text>
</comment>
<gene>
    <name evidence="2" type="primary">g12746</name>
    <name evidence="2" type="ORF">VP750_LOCUS11330</name>
</gene>
<proteinExistence type="predicted"/>
<sequence>MECSNGCGHGSHQATLNAVKVEDSPQISGPGQGALGEVMADPESQQPAQDRAQALRSKPAAALGCTPGRAAAAAGKGKRSRSQAEDAPPKPSAKRSKTTKPFTDIQSSEEISKAAQQQQSSGN</sequence>
<dbReference type="Proteomes" id="UP001497392">
    <property type="component" value="Unassembled WGS sequence"/>
</dbReference>
<name>A0ABP1GB51_9CHLO</name>